<keyword evidence="1" id="KW-0472">Membrane</keyword>
<sequence>MYFCLRYTLFPPVSYSPVWPNLIFPSYLRAFLSTFTHFSELSHPPTIISRRFSYFPISLLIAVYCALVVNLRCSRKVRPGQIATGLVSVEGDVEEVTGRKPRNKGIIIWTTE</sequence>
<keyword evidence="1" id="KW-0812">Transmembrane</keyword>
<evidence type="ECO:0000313" key="2">
    <source>
        <dbReference type="EMBL" id="KAE8330170.1"/>
    </source>
</evidence>
<name>A0A5N6XF57_9EURO</name>
<organism evidence="2 3">
    <name type="scientific">Aspergillus sergii</name>
    <dbReference type="NCBI Taxonomy" id="1034303"/>
    <lineage>
        <taxon>Eukaryota</taxon>
        <taxon>Fungi</taxon>
        <taxon>Dikarya</taxon>
        <taxon>Ascomycota</taxon>
        <taxon>Pezizomycotina</taxon>
        <taxon>Eurotiomycetes</taxon>
        <taxon>Eurotiomycetidae</taxon>
        <taxon>Eurotiales</taxon>
        <taxon>Aspergillaceae</taxon>
        <taxon>Aspergillus</taxon>
        <taxon>Aspergillus subgen. Circumdati</taxon>
    </lineage>
</organism>
<gene>
    <name evidence="2" type="ORF">BDV39DRAFT_37057</name>
</gene>
<evidence type="ECO:0000313" key="3">
    <source>
        <dbReference type="Proteomes" id="UP000325945"/>
    </source>
</evidence>
<keyword evidence="1" id="KW-1133">Transmembrane helix</keyword>
<reference evidence="3" key="1">
    <citation type="submission" date="2019-04" db="EMBL/GenBank/DDBJ databases">
        <title>Friends and foes A comparative genomics studyof 23 Aspergillus species from section Flavi.</title>
        <authorList>
            <consortium name="DOE Joint Genome Institute"/>
            <person name="Kjaerbolling I."/>
            <person name="Vesth T."/>
            <person name="Frisvad J.C."/>
            <person name="Nybo J.L."/>
            <person name="Theobald S."/>
            <person name="Kildgaard S."/>
            <person name="Isbrandt T."/>
            <person name="Kuo A."/>
            <person name="Sato A."/>
            <person name="Lyhne E.K."/>
            <person name="Kogle M.E."/>
            <person name="Wiebenga A."/>
            <person name="Kun R.S."/>
            <person name="Lubbers R.J."/>
            <person name="Makela M.R."/>
            <person name="Barry K."/>
            <person name="Chovatia M."/>
            <person name="Clum A."/>
            <person name="Daum C."/>
            <person name="Haridas S."/>
            <person name="He G."/>
            <person name="LaButti K."/>
            <person name="Lipzen A."/>
            <person name="Mondo S."/>
            <person name="Riley R."/>
            <person name="Salamov A."/>
            <person name="Simmons B.A."/>
            <person name="Magnuson J.K."/>
            <person name="Henrissat B."/>
            <person name="Mortensen U.H."/>
            <person name="Larsen T.O."/>
            <person name="Devries R.P."/>
            <person name="Grigoriev I.V."/>
            <person name="Machida M."/>
            <person name="Baker S.E."/>
            <person name="Andersen M.R."/>
        </authorList>
    </citation>
    <scope>NUCLEOTIDE SEQUENCE [LARGE SCALE GENOMIC DNA]</scope>
    <source>
        <strain evidence="3">CBS 130017</strain>
    </source>
</reference>
<dbReference type="EMBL" id="ML741775">
    <property type="protein sequence ID" value="KAE8330170.1"/>
    <property type="molecule type" value="Genomic_DNA"/>
</dbReference>
<keyword evidence="3" id="KW-1185">Reference proteome</keyword>
<accession>A0A5N6XF57</accession>
<evidence type="ECO:0000256" key="1">
    <source>
        <dbReference type="SAM" id="Phobius"/>
    </source>
</evidence>
<proteinExistence type="predicted"/>
<protein>
    <submittedName>
        <fullName evidence="2">Uncharacterized protein</fullName>
    </submittedName>
</protein>
<dbReference type="AlphaFoldDB" id="A0A5N6XF57"/>
<dbReference type="Proteomes" id="UP000325945">
    <property type="component" value="Unassembled WGS sequence"/>
</dbReference>
<feature type="transmembrane region" description="Helical" evidence="1">
    <location>
        <begin position="52"/>
        <end position="71"/>
    </location>
</feature>